<evidence type="ECO:0000256" key="13">
    <source>
        <dbReference type="ARBA" id="ARBA00075219"/>
    </source>
</evidence>
<dbReference type="InterPro" id="IPR029066">
    <property type="entry name" value="PLP-binding_barrel"/>
</dbReference>
<protein>
    <recommendedName>
        <fullName evidence="12">D-serine dehydratase</fullName>
        <ecNumber evidence="11">4.3.1.18</ecNumber>
    </recommendedName>
    <alternativeName>
        <fullName evidence="13">D-serine deaminase</fullName>
    </alternativeName>
</protein>
<comment type="similarity">
    <text evidence="3">Belongs to the DSD1 family.</text>
</comment>
<dbReference type="InterPro" id="IPR001608">
    <property type="entry name" value="Ala_racemase_N"/>
</dbReference>
<comment type="catalytic activity">
    <reaction evidence="9">
        <text>D-serine = pyruvate + NH4(+)</text>
        <dbReference type="Rhea" id="RHEA:13977"/>
        <dbReference type="ChEBI" id="CHEBI:15361"/>
        <dbReference type="ChEBI" id="CHEBI:28938"/>
        <dbReference type="ChEBI" id="CHEBI:35247"/>
        <dbReference type="EC" id="4.3.1.18"/>
    </reaction>
    <physiologicalReaction direction="left-to-right" evidence="9">
        <dbReference type="Rhea" id="RHEA:13978"/>
    </physiologicalReaction>
</comment>
<keyword evidence="7" id="KW-0663">Pyridoxal phosphate</keyword>
<evidence type="ECO:0000256" key="12">
    <source>
        <dbReference type="ARBA" id="ARBA00069616"/>
    </source>
</evidence>
<dbReference type="Pfam" id="PF14031">
    <property type="entry name" value="D-ser_dehydrat"/>
    <property type="match status" value="1"/>
</dbReference>
<keyword evidence="8" id="KW-0456">Lyase</keyword>
<dbReference type="Gene3D" id="2.40.37.20">
    <property type="entry name" value="D-serine dehydratase-like domain"/>
    <property type="match status" value="1"/>
</dbReference>
<evidence type="ECO:0000256" key="3">
    <source>
        <dbReference type="ARBA" id="ARBA00005323"/>
    </source>
</evidence>
<dbReference type="PANTHER" id="PTHR28004">
    <property type="entry name" value="ZGC:162816-RELATED"/>
    <property type="match status" value="1"/>
</dbReference>
<comment type="cofactor">
    <cofactor evidence="2">
        <name>Zn(2+)</name>
        <dbReference type="ChEBI" id="CHEBI:29105"/>
    </cofactor>
</comment>
<evidence type="ECO:0000256" key="10">
    <source>
        <dbReference type="ARBA" id="ARBA00055764"/>
    </source>
</evidence>
<dbReference type="FunFam" id="3.20.20.10:FF:000016">
    <property type="entry name" value="D-serine dehydratase"/>
    <property type="match status" value="1"/>
</dbReference>
<keyword evidence="6" id="KW-0862">Zinc</keyword>
<evidence type="ECO:0000313" key="16">
    <source>
        <dbReference type="Proteomes" id="UP000053815"/>
    </source>
</evidence>
<comment type="function">
    <text evidence="10">Catalyzes the conversion of D-serine to pyruvate and ammonia. May play a role in D-serine detoxification.</text>
</comment>
<dbReference type="Gene3D" id="3.20.20.10">
    <property type="entry name" value="Alanine racemase"/>
    <property type="match status" value="1"/>
</dbReference>
<dbReference type="STRING" id="91626.A0A0C9NAC5"/>
<dbReference type="OrthoDB" id="20198at2759"/>
<evidence type="ECO:0000259" key="14">
    <source>
        <dbReference type="SMART" id="SM01119"/>
    </source>
</evidence>
<proteinExistence type="inferred from homology"/>
<evidence type="ECO:0000256" key="8">
    <source>
        <dbReference type="ARBA" id="ARBA00023239"/>
    </source>
</evidence>
<organism evidence="15">
    <name type="scientific">Mucor ambiguus</name>
    <dbReference type="NCBI Taxonomy" id="91626"/>
    <lineage>
        <taxon>Eukaryota</taxon>
        <taxon>Fungi</taxon>
        <taxon>Fungi incertae sedis</taxon>
        <taxon>Mucoromycota</taxon>
        <taxon>Mucoromycotina</taxon>
        <taxon>Mucoromycetes</taxon>
        <taxon>Mucorales</taxon>
        <taxon>Mucorineae</taxon>
        <taxon>Mucoraceae</taxon>
        <taxon>Mucor</taxon>
    </lineage>
</organism>
<evidence type="ECO:0000256" key="2">
    <source>
        <dbReference type="ARBA" id="ARBA00001947"/>
    </source>
</evidence>
<gene>
    <name evidence="15" type="ORF">MAM1_0860d11306</name>
</gene>
<feature type="domain" description="D-serine dehydratase-like" evidence="14">
    <location>
        <begin position="304"/>
        <end position="408"/>
    </location>
</feature>
<evidence type="ECO:0000256" key="5">
    <source>
        <dbReference type="ARBA" id="ARBA00022723"/>
    </source>
</evidence>
<evidence type="ECO:0000256" key="6">
    <source>
        <dbReference type="ARBA" id="ARBA00022833"/>
    </source>
</evidence>
<dbReference type="EC" id="4.3.1.18" evidence="11"/>
<dbReference type="Proteomes" id="UP000053815">
    <property type="component" value="Unassembled WGS sequence"/>
</dbReference>
<dbReference type="AlphaFoldDB" id="A0A0C9NAC5"/>
<dbReference type="SUPFAM" id="SSF51419">
    <property type="entry name" value="PLP-binding barrel"/>
    <property type="match status" value="1"/>
</dbReference>
<evidence type="ECO:0000256" key="7">
    <source>
        <dbReference type="ARBA" id="ARBA00022898"/>
    </source>
</evidence>
<keyword evidence="5" id="KW-0479">Metal-binding</keyword>
<keyword evidence="4" id="KW-0216">Detoxification</keyword>
<evidence type="ECO:0000256" key="9">
    <source>
        <dbReference type="ARBA" id="ARBA00051198"/>
    </source>
</evidence>
<comment type="cofactor">
    <cofactor evidence="1">
        <name>pyridoxal 5'-phosphate</name>
        <dbReference type="ChEBI" id="CHEBI:597326"/>
    </cofactor>
</comment>
<evidence type="ECO:0000313" key="15">
    <source>
        <dbReference type="EMBL" id="GAN11723.1"/>
    </source>
</evidence>
<evidence type="ECO:0000256" key="11">
    <source>
        <dbReference type="ARBA" id="ARBA00066349"/>
    </source>
</evidence>
<dbReference type="Pfam" id="PF01168">
    <property type="entry name" value="Ala_racemase_N"/>
    <property type="match status" value="1"/>
</dbReference>
<dbReference type="InterPro" id="IPR042208">
    <property type="entry name" value="D-ser_dehydrat-like_sf"/>
</dbReference>
<reference evidence="15" key="1">
    <citation type="submission" date="2014-09" db="EMBL/GenBank/DDBJ databases">
        <title>Draft genome sequence of an oleaginous Mucoromycotina fungus Mucor ambiguus NBRC6742.</title>
        <authorList>
            <person name="Takeda I."/>
            <person name="Yamane N."/>
            <person name="Morita T."/>
            <person name="Tamano K."/>
            <person name="Machida M."/>
            <person name="Baker S."/>
            <person name="Koike H."/>
        </authorList>
    </citation>
    <scope>NUCLEOTIDE SEQUENCE</scope>
    <source>
        <strain evidence="15">NBRC 6742</strain>
    </source>
</reference>
<dbReference type="InterPro" id="IPR026956">
    <property type="entry name" value="D-ser_dehydrat-like_dom"/>
</dbReference>
<dbReference type="GO" id="GO:0046872">
    <property type="term" value="F:metal ion binding"/>
    <property type="evidence" value="ECO:0007669"/>
    <property type="project" value="UniProtKB-KW"/>
</dbReference>
<dbReference type="EMBL" id="DF837149">
    <property type="protein sequence ID" value="GAN11723.1"/>
    <property type="molecule type" value="Genomic_DNA"/>
</dbReference>
<evidence type="ECO:0000256" key="4">
    <source>
        <dbReference type="ARBA" id="ARBA00022575"/>
    </source>
</evidence>
<dbReference type="GO" id="GO:0008721">
    <property type="term" value="F:D-serine ammonia-lyase activity"/>
    <property type="evidence" value="ECO:0007669"/>
    <property type="project" value="UniProtKB-EC"/>
</dbReference>
<keyword evidence="16" id="KW-1185">Reference proteome</keyword>
<dbReference type="InterPro" id="IPR051466">
    <property type="entry name" value="D-amino_acid_metab_enzyme"/>
</dbReference>
<dbReference type="GO" id="GO:0036088">
    <property type="term" value="P:D-serine catabolic process"/>
    <property type="evidence" value="ECO:0007669"/>
    <property type="project" value="TreeGrafter"/>
</dbReference>
<dbReference type="PANTHER" id="PTHR28004:SF2">
    <property type="entry name" value="D-SERINE DEHYDRATASE"/>
    <property type="match status" value="1"/>
</dbReference>
<evidence type="ECO:0000256" key="1">
    <source>
        <dbReference type="ARBA" id="ARBA00001933"/>
    </source>
</evidence>
<sequence>MVYQTATPESFLDDYRTQMKAKLVKEMVGKKLDQLRTPSLVINKSILQKNCQKLSKIATGLKSTRIRVHVKTHKSVEGARIQLENAQTDAIVVSTLPEAYAMVNSDLTSSGLLKQVLVGFPITADKFDDIFDLSSKVDVFQIFIDNLATLEALEEYCKSSGSQKKINAFLKVDCGYGRAGVPINDEKTLSLAKRLSDSPHVAFTGIYTHAGHSYSSQSSDEALEYLKNECDVARQFKDYFVSNGIPISYVSIGATPTVKAITAFMDRLDMDYILRDIDEVHAGAFAFLDRQQVATGLGSYHDVAISVACRIASVYEERKSVLIDGGALAFSKDTAPQGGFGYVIDPAVKDDVEILASLTKVSQEHGILQHLDETTLSRPELRIGKLVRVIPNHCCLAAACHLYYLVVEDDSDVVVDVWVPVRGW</sequence>
<accession>A0A0C9NAC5</accession>
<dbReference type="SMART" id="SM01119">
    <property type="entry name" value="D-ser_dehydrat"/>
    <property type="match status" value="1"/>
</dbReference>
<name>A0A0C9NAC5_9FUNG</name>
<dbReference type="GO" id="GO:0009636">
    <property type="term" value="P:response to toxic substance"/>
    <property type="evidence" value="ECO:0007669"/>
    <property type="project" value="UniProtKB-KW"/>
</dbReference>